<dbReference type="Gene3D" id="1.10.150.130">
    <property type="match status" value="1"/>
</dbReference>
<organism evidence="5">
    <name type="scientific">mine drainage metagenome</name>
    <dbReference type="NCBI Taxonomy" id="410659"/>
    <lineage>
        <taxon>unclassified sequences</taxon>
        <taxon>metagenomes</taxon>
        <taxon>ecological metagenomes</taxon>
    </lineage>
</organism>
<keyword evidence="2" id="KW-0229">DNA integration</keyword>
<dbReference type="InterPro" id="IPR011010">
    <property type="entry name" value="DNA_brk_join_enz"/>
</dbReference>
<evidence type="ECO:0000313" key="5">
    <source>
        <dbReference type="EMBL" id="EQD72412.1"/>
    </source>
</evidence>
<sequence length="271" mass="30142">MLTDTKLKTLRPRGKLYRVTDGKGLCVEVQPTGARYWRQRYSIGSKEKMLSLGVYPDVSLVQARERRDEVRKMVANGVDPSTERKIAKLAAALTFEAIAREWMERRDVSAATATKDRWLIEQHAFPALGAKPIGSITPADVLALLQDLERRELLETARCLRAKISAVFRHAIATLRATHDPASALRGAIKLPKVTHYPAVTDSRRLGDLLRALHSYSGSHVVACALKLAPLLFVRPGELRHAEWSEIDLDAGTWCSPGHKMEGSRTAYRAA</sequence>
<name>T1BRB8_9ZZZZ</name>
<accession>T1BRB8</accession>
<feature type="domain" description="Core-binding (CB)" evidence="4">
    <location>
        <begin position="93"/>
        <end position="172"/>
    </location>
</feature>
<dbReference type="GO" id="GO:0015074">
    <property type="term" value="P:DNA integration"/>
    <property type="evidence" value="ECO:0007669"/>
    <property type="project" value="UniProtKB-KW"/>
</dbReference>
<proteinExistence type="inferred from homology"/>
<dbReference type="AlphaFoldDB" id="T1BRB8"/>
<evidence type="ECO:0000256" key="2">
    <source>
        <dbReference type="ARBA" id="ARBA00022908"/>
    </source>
</evidence>
<dbReference type="InterPro" id="IPR010998">
    <property type="entry name" value="Integrase_recombinase_N"/>
</dbReference>
<dbReference type="PANTHER" id="PTHR30629:SF2">
    <property type="entry name" value="PROPHAGE INTEGRASE INTS-RELATED"/>
    <property type="match status" value="1"/>
</dbReference>
<feature type="non-terminal residue" evidence="5">
    <location>
        <position position="271"/>
    </location>
</feature>
<dbReference type="EMBL" id="AUZY01002337">
    <property type="protein sequence ID" value="EQD72412.1"/>
    <property type="molecule type" value="Genomic_DNA"/>
</dbReference>
<reference evidence="5" key="1">
    <citation type="submission" date="2013-08" db="EMBL/GenBank/DDBJ databases">
        <authorList>
            <person name="Mendez C."/>
            <person name="Richter M."/>
            <person name="Ferrer M."/>
            <person name="Sanchez J."/>
        </authorList>
    </citation>
    <scope>NUCLEOTIDE SEQUENCE</scope>
</reference>
<dbReference type="InterPro" id="IPR025166">
    <property type="entry name" value="Integrase_DNA_bind_dom"/>
</dbReference>
<gene>
    <name evidence="5" type="ORF">B1B_03776</name>
</gene>
<dbReference type="InterPro" id="IPR053876">
    <property type="entry name" value="Phage_int_M"/>
</dbReference>
<dbReference type="InterPro" id="IPR044068">
    <property type="entry name" value="CB"/>
</dbReference>
<evidence type="ECO:0000259" key="4">
    <source>
        <dbReference type="PROSITE" id="PS51900"/>
    </source>
</evidence>
<protein>
    <submittedName>
        <fullName evidence="5">Integrase family protein</fullName>
    </submittedName>
</protein>
<dbReference type="Pfam" id="PF22022">
    <property type="entry name" value="Phage_int_M"/>
    <property type="match status" value="1"/>
</dbReference>
<keyword evidence="3" id="KW-0238">DNA-binding</keyword>
<evidence type="ECO:0000256" key="1">
    <source>
        <dbReference type="ARBA" id="ARBA00008857"/>
    </source>
</evidence>
<dbReference type="InterPro" id="IPR050808">
    <property type="entry name" value="Phage_Integrase"/>
</dbReference>
<comment type="caution">
    <text evidence="5">The sequence shown here is derived from an EMBL/GenBank/DDBJ whole genome shotgun (WGS) entry which is preliminary data.</text>
</comment>
<dbReference type="SUPFAM" id="SSF56349">
    <property type="entry name" value="DNA breaking-rejoining enzymes"/>
    <property type="match status" value="1"/>
</dbReference>
<dbReference type="Gene3D" id="3.30.160.390">
    <property type="entry name" value="Integrase, DNA-binding domain"/>
    <property type="match status" value="1"/>
</dbReference>
<dbReference type="PROSITE" id="PS51900">
    <property type="entry name" value="CB"/>
    <property type="match status" value="1"/>
</dbReference>
<evidence type="ECO:0000256" key="3">
    <source>
        <dbReference type="ARBA" id="ARBA00023125"/>
    </source>
</evidence>
<comment type="similarity">
    <text evidence="1">Belongs to the 'phage' integrase family.</text>
</comment>
<dbReference type="PANTHER" id="PTHR30629">
    <property type="entry name" value="PROPHAGE INTEGRASE"/>
    <property type="match status" value="1"/>
</dbReference>
<dbReference type="Pfam" id="PF13356">
    <property type="entry name" value="Arm-DNA-bind_3"/>
    <property type="match status" value="1"/>
</dbReference>
<dbReference type="GO" id="GO:0003677">
    <property type="term" value="F:DNA binding"/>
    <property type="evidence" value="ECO:0007669"/>
    <property type="project" value="UniProtKB-KW"/>
</dbReference>
<dbReference type="InterPro" id="IPR038488">
    <property type="entry name" value="Integrase_DNA-bd_sf"/>
</dbReference>
<reference evidence="5" key="2">
    <citation type="journal article" date="2014" name="ISME J.">
        <title>Microbial stratification in low pH oxic and suboxic macroscopic growths along an acid mine drainage.</title>
        <authorList>
            <person name="Mendez-Garcia C."/>
            <person name="Mesa V."/>
            <person name="Sprenger R.R."/>
            <person name="Richter M."/>
            <person name="Diez M.S."/>
            <person name="Solano J."/>
            <person name="Bargiela R."/>
            <person name="Golyshina O.V."/>
            <person name="Manteca A."/>
            <person name="Ramos J.L."/>
            <person name="Gallego J.R."/>
            <person name="Llorente I."/>
            <person name="Martins Dos Santos V.A."/>
            <person name="Jensen O.N."/>
            <person name="Pelaez A.I."/>
            <person name="Sanchez J."/>
            <person name="Ferrer M."/>
        </authorList>
    </citation>
    <scope>NUCLEOTIDE SEQUENCE</scope>
</reference>